<accession>A0A5Y4A0E4</accession>
<protein>
    <submittedName>
        <fullName evidence="1">Uncharacterized protein</fullName>
    </submittedName>
</protein>
<proteinExistence type="predicted"/>
<dbReference type="EMBL" id="AAJABR010000141">
    <property type="protein sequence ID" value="ECJ9523985.1"/>
    <property type="molecule type" value="Genomic_DNA"/>
</dbReference>
<name>A0A5Y4A0E4_SALER</name>
<sequence length="196" mass="21621">MHRSNVINSQLRNQSRSLTLRIDSAFFTLTLRTTLTGGVTGVVVVFSVGTYSYYRGSVITPYQHGHVSPTTHHISLTEWKFQPDGQIRVHAYLDAGTPETPEHIMEACVKTSSGKTLVHWNTEVFSALPKGSFQNDYVYNHGHYGMQAIVGAAATITLPPVEQKEGIEKLSDVPLILIFMGLAGHTFSASLFRVSE</sequence>
<gene>
    <name evidence="1" type="ORF">FQP13_22090</name>
</gene>
<comment type="caution">
    <text evidence="1">The sequence shown here is derived from an EMBL/GenBank/DDBJ whole genome shotgun (WGS) entry which is preliminary data.</text>
</comment>
<dbReference type="AlphaFoldDB" id="A0A5Y4A0E4"/>
<evidence type="ECO:0000313" key="1">
    <source>
        <dbReference type="EMBL" id="ECJ9523985.1"/>
    </source>
</evidence>
<reference evidence="1" key="1">
    <citation type="submission" date="2019-07" db="EMBL/GenBank/DDBJ databases">
        <authorList>
            <consortium name="PulseNet: The National Subtyping Network for Foodborne Disease Surveillance"/>
            <person name="Tarr C.L."/>
            <person name="Trees E."/>
            <person name="Katz L.S."/>
            <person name="Carleton-Romer H.A."/>
            <person name="Stroika S."/>
            <person name="Kucerova Z."/>
            <person name="Roache K.F."/>
            <person name="Sabol A.L."/>
            <person name="Besser J."/>
            <person name="Gerner-Smidt P."/>
        </authorList>
    </citation>
    <scope>NUCLEOTIDE SEQUENCE</scope>
    <source>
        <strain evidence="1">PNUSAS074363</strain>
    </source>
</reference>
<organism evidence="1">
    <name type="scientific">Salmonella enterica</name>
    <name type="common">Salmonella choleraesuis</name>
    <dbReference type="NCBI Taxonomy" id="28901"/>
    <lineage>
        <taxon>Bacteria</taxon>
        <taxon>Pseudomonadati</taxon>
        <taxon>Pseudomonadota</taxon>
        <taxon>Gammaproteobacteria</taxon>
        <taxon>Enterobacterales</taxon>
        <taxon>Enterobacteriaceae</taxon>
        <taxon>Salmonella</taxon>
    </lineage>
</organism>